<reference evidence="1 2" key="1">
    <citation type="submission" date="2021-06" db="EMBL/GenBank/DDBJ databases">
        <authorList>
            <person name="Kallberg Y."/>
            <person name="Tangrot J."/>
            <person name="Rosling A."/>
        </authorList>
    </citation>
    <scope>NUCLEOTIDE SEQUENCE [LARGE SCALE GENOMIC DNA]</scope>
    <source>
        <strain evidence="1 2">120-4 pot B 10/14</strain>
    </source>
</reference>
<evidence type="ECO:0000313" key="2">
    <source>
        <dbReference type="Proteomes" id="UP000789901"/>
    </source>
</evidence>
<organism evidence="1 2">
    <name type="scientific">Gigaspora margarita</name>
    <dbReference type="NCBI Taxonomy" id="4874"/>
    <lineage>
        <taxon>Eukaryota</taxon>
        <taxon>Fungi</taxon>
        <taxon>Fungi incertae sedis</taxon>
        <taxon>Mucoromycota</taxon>
        <taxon>Glomeromycotina</taxon>
        <taxon>Glomeromycetes</taxon>
        <taxon>Diversisporales</taxon>
        <taxon>Gigasporaceae</taxon>
        <taxon>Gigaspora</taxon>
    </lineage>
</organism>
<evidence type="ECO:0000313" key="1">
    <source>
        <dbReference type="EMBL" id="CAG8848036.1"/>
    </source>
</evidence>
<dbReference type="Proteomes" id="UP000789901">
    <property type="component" value="Unassembled WGS sequence"/>
</dbReference>
<comment type="caution">
    <text evidence="1">The sequence shown here is derived from an EMBL/GenBank/DDBJ whole genome shotgun (WGS) entry which is preliminary data.</text>
</comment>
<name>A0ABN7X582_GIGMA</name>
<keyword evidence="2" id="KW-1185">Reference proteome</keyword>
<proteinExistence type="predicted"/>
<accession>A0ABN7X582</accession>
<gene>
    <name evidence="1" type="ORF">GMARGA_LOCUS38981</name>
</gene>
<protein>
    <submittedName>
        <fullName evidence="1">2544_t:CDS:1</fullName>
    </submittedName>
</protein>
<dbReference type="EMBL" id="CAJVQB010090320">
    <property type="protein sequence ID" value="CAG8848036.1"/>
    <property type="molecule type" value="Genomic_DNA"/>
</dbReference>
<feature type="non-terminal residue" evidence="1">
    <location>
        <position position="44"/>
    </location>
</feature>
<feature type="non-terminal residue" evidence="1">
    <location>
        <position position="1"/>
    </location>
</feature>
<sequence>QQHNEYQKQNTLPKIVNYEQDLLTEINNDNTKAVGMLLGNFTLA</sequence>